<evidence type="ECO:0000313" key="2">
    <source>
        <dbReference type="EMBL" id="AXV09862.1"/>
    </source>
</evidence>
<dbReference type="RefSeq" id="WP_114594473.1">
    <property type="nucleotide sequence ID" value="NZ_CP031166.1"/>
</dbReference>
<evidence type="ECO:0000313" key="3">
    <source>
        <dbReference type="Proteomes" id="UP000264006"/>
    </source>
</evidence>
<dbReference type="EMBL" id="CP031166">
    <property type="protein sequence ID" value="AXV09862.1"/>
    <property type="molecule type" value="Genomic_DNA"/>
</dbReference>
<keyword evidence="3" id="KW-1185">Reference proteome</keyword>
<feature type="region of interest" description="Disordered" evidence="1">
    <location>
        <begin position="50"/>
        <end position="69"/>
    </location>
</feature>
<dbReference type="Proteomes" id="UP000264006">
    <property type="component" value="Plasmid pEDY32-46I"/>
</dbReference>
<dbReference type="AlphaFoldDB" id="A0A346Y5W5"/>
<dbReference type="KEGG" id="euz:DVS28_b0092"/>
<sequence>MATLTVTVPAYVLVEIDVLFADDESFTDAVEAAVDEAGLPRTVMVEPGDWYVHPGSNDTTDGLPDHRIA</sequence>
<proteinExistence type="predicted"/>
<keyword evidence="2" id="KW-0614">Plasmid</keyword>
<organism evidence="2 3">
    <name type="scientific">Euzebya pacifica</name>
    <dbReference type="NCBI Taxonomy" id="1608957"/>
    <lineage>
        <taxon>Bacteria</taxon>
        <taxon>Bacillati</taxon>
        <taxon>Actinomycetota</taxon>
        <taxon>Nitriliruptoria</taxon>
        <taxon>Euzebyales</taxon>
    </lineage>
</organism>
<geneLocation type="plasmid" evidence="3">
    <name>pedy32-46i</name>
</geneLocation>
<accession>A0A346Y5W5</accession>
<gene>
    <name evidence="2" type="ORF">DVS28_b0092</name>
</gene>
<protein>
    <submittedName>
        <fullName evidence="2">Uncharacterized protein</fullName>
    </submittedName>
</protein>
<reference evidence="2 3" key="1">
    <citation type="submission" date="2018-09" db="EMBL/GenBank/DDBJ databases">
        <title>Complete genome sequence of Euzebya sp. DY32-46 isolated from seawater of Pacific Ocean.</title>
        <authorList>
            <person name="Xu L."/>
            <person name="Wu Y.-H."/>
            <person name="Xu X.-W."/>
        </authorList>
    </citation>
    <scope>NUCLEOTIDE SEQUENCE [LARGE SCALE GENOMIC DNA]</scope>
    <source>
        <strain evidence="2 3">DY32-46</strain>
        <plasmid evidence="3">pedy32-46i</plasmid>
    </source>
</reference>
<evidence type="ECO:0000256" key="1">
    <source>
        <dbReference type="SAM" id="MobiDB-lite"/>
    </source>
</evidence>
<name>A0A346Y5W5_9ACTN</name>